<gene>
    <name evidence="2" type="ORF">BIW53_20250</name>
</gene>
<sequence>MKLHALTQHSIAQTALDLRNQAGEGVRTLNLSNNIQKAFTRSQSDDKAAMKKELPAHIDALLAQQKKIKKQLREQKEQLVDVKTRLDMNEEIRQNMIKHLTAELTQLHLQLVSISQALHDALKKSGISDLNQLVDVLS</sequence>
<comment type="caution">
    <text evidence="2">The sequence shown here is derived from an EMBL/GenBank/DDBJ whole genome shotgun (WGS) entry which is preliminary data.</text>
</comment>
<dbReference type="EMBL" id="MNAN01000037">
    <property type="protein sequence ID" value="OHU93669.1"/>
    <property type="molecule type" value="Genomic_DNA"/>
</dbReference>
<dbReference type="Proteomes" id="UP000180253">
    <property type="component" value="Unassembled WGS sequence"/>
</dbReference>
<dbReference type="AlphaFoldDB" id="A0A1S1N0Z8"/>
<keyword evidence="3" id="KW-1185">Reference proteome</keyword>
<evidence type="ECO:0000313" key="2">
    <source>
        <dbReference type="EMBL" id="OHU93669.1"/>
    </source>
</evidence>
<reference evidence="2 3" key="1">
    <citation type="submission" date="2016-10" db="EMBL/GenBank/DDBJ databases">
        <title>Pseudoalteromonas amylolytica sp. nov., isolated from the surface seawater.</title>
        <authorList>
            <person name="Wu Y.-H."/>
            <person name="Cheng H."/>
            <person name="Jin X.-B."/>
            <person name="Wang C.-S."/>
            <person name="Xu X.-W."/>
        </authorList>
    </citation>
    <scope>NUCLEOTIDE SEQUENCE [LARGE SCALE GENOMIC DNA]</scope>
    <source>
        <strain evidence="2 3">JCM 12483</strain>
    </source>
</reference>
<dbReference type="RefSeq" id="WP_070993823.1">
    <property type="nucleotide sequence ID" value="NZ_CBCSHD010000006.1"/>
</dbReference>
<feature type="coiled-coil region" evidence="1">
    <location>
        <begin position="58"/>
        <end position="89"/>
    </location>
</feature>
<keyword evidence="1" id="KW-0175">Coiled coil</keyword>
<dbReference type="OrthoDB" id="6293640at2"/>
<accession>A0A1S1N0Z8</accession>
<evidence type="ECO:0000256" key="1">
    <source>
        <dbReference type="SAM" id="Coils"/>
    </source>
</evidence>
<protein>
    <submittedName>
        <fullName evidence="2">Uncharacterized protein</fullName>
    </submittedName>
</protein>
<name>A0A1S1N0Z8_9GAMM</name>
<evidence type="ECO:0000313" key="3">
    <source>
        <dbReference type="Proteomes" id="UP000180253"/>
    </source>
</evidence>
<proteinExistence type="predicted"/>
<organism evidence="2 3">
    <name type="scientific">Pseudoalteromonas byunsanensis</name>
    <dbReference type="NCBI Taxonomy" id="327939"/>
    <lineage>
        <taxon>Bacteria</taxon>
        <taxon>Pseudomonadati</taxon>
        <taxon>Pseudomonadota</taxon>
        <taxon>Gammaproteobacteria</taxon>
        <taxon>Alteromonadales</taxon>
        <taxon>Pseudoalteromonadaceae</taxon>
        <taxon>Pseudoalteromonas</taxon>
    </lineage>
</organism>